<evidence type="ECO:0000313" key="2">
    <source>
        <dbReference type="EMBL" id="WXB10409.1"/>
    </source>
</evidence>
<feature type="transmembrane region" description="Helical" evidence="1">
    <location>
        <begin position="12"/>
        <end position="32"/>
    </location>
</feature>
<dbReference type="InterPro" id="IPR036761">
    <property type="entry name" value="TTHA0802/YceI-like_sf"/>
</dbReference>
<dbReference type="EMBL" id="CP089983">
    <property type="protein sequence ID" value="WXB10409.1"/>
    <property type="molecule type" value="Genomic_DNA"/>
</dbReference>
<sequence length="278" mass="29192">MAVIYGVTMQGSLFHLAFVGCLVGIPLAALGCSKSEDAPKLAASASSLAVEKPPPTAMVTKFAIATDGKTHIDGPAPAEHLKGDTSASAGSLDVDLMNLANTRGEVKIDLASLKTHTFDADPQDSKQTKDAAGWLEVGDAVSADVREANRWAVYSIRSIDGLSATDVTKVPSVKQGADDVRVVTLTSHGELLLHGHKADKVVPLEARFHFASGAAADARPSSVEIVTKSPLKITIAEHDVKPRDNLGKLAKRAFGLLGTKVADVLDVTFELRATPQQQ</sequence>
<evidence type="ECO:0008006" key="4">
    <source>
        <dbReference type="Google" id="ProtNLM"/>
    </source>
</evidence>
<protein>
    <recommendedName>
        <fullName evidence="4">Lipid/polyisoprenoid-binding YceI-like domain-containing protein</fullName>
    </recommendedName>
</protein>
<proteinExistence type="predicted"/>
<keyword evidence="3" id="KW-1185">Reference proteome</keyword>
<reference evidence="2" key="1">
    <citation type="submission" date="2021-12" db="EMBL/GenBank/DDBJ databases">
        <title>Discovery of the Pendulisporaceae a myxobacterial family with distinct sporulation behavior and unique specialized metabolism.</title>
        <authorList>
            <person name="Garcia R."/>
            <person name="Popoff A."/>
            <person name="Bader C.D."/>
            <person name="Loehr J."/>
            <person name="Walesch S."/>
            <person name="Walt C."/>
            <person name="Boldt J."/>
            <person name="Bunk B."/>
            <person name="Haeckl F.J.F.P.J."/>
            <person name="Gunesch A.P."/>
            <person name="Birkelbach J."/>
            <person name="Nuebel U."/>
            <person name="Pietschmann T."/>
            <person name="Bach T."/>
            <person name="Mueller R."/>
        </authorList>
    </citation>
    <scope>NUCLEOTIDE SEQUENCE</scope>
    <source>
        <strain evidence="2">MSr11367</strain>
    </source>
</reference>
<keyword evidence="1" id="KW-1133">Transmembrane helix</keyword>
<gene>
    <name evidence="2" type="ORF">LVJ94_24670</name>
</gene>
<keyword evidence="1" id="KW-0472">Membrane</keyword>
<accession>A0ABZ2LLD1</accession>
<dbReference type="RefSeq" id="WP_394840086.1">
    <property type="nucleotide sequence ID" value="NZ_CP089929.1"/>
</dbReference>
<dbReference type="Proteomes" id="UP001374803">
    <property type="component" value="Chromosome"/>
</dbReference>
<organism evidence="2 3">
    <name type="scientific">Pendulispora rubella</name>
    <dbReference type="NCBI Taxonomy" id="2741070"/>
    <lineage>
        <taxon>Bacteria</taxon>
        <taxon>Pseudomonadati</taxon>
        <taxon>Myxococcota</taxon>
        <taxon>Myxococcia</taxon>
        <taxon>Myxococcales</taxon>
        <taxon>Sorangiineae</taxon>
        <taxon>Pendulisporaceae</taxon>
        <taxon>Pendulispora</taxon>
    </lineage>
</organism>
<keyword evidence="1" id="KW-0812">Transmembrane</keyword>
<dbReference type="Gene3D" id="2.40.128.110">
    <property type="entry name" value="Lipid/polyisoprenoid-binding, YceI-like"/>
    <property type="match status" value="1"/>
</dbReference>
<name>A0ABZ2LLD1_9BACT</name>
<evidence type="ECO:0000313" key="3">
    <source>
        <dbReference type="Proteomes" id="UP001374803"/>
    </source>
</evidence>
<evidence type="ECO:0000256" key="1">
    <source>
        <dbReference type="SAM" id="Phobius"/>
    </source>
</evidence>